<dbReference type="PANTHER" id="PTHR30146:SF153">
    <property type="entry name" value="LACTOSE OPERON REPRESSOR"/>
    <property type="match status" value="1"/>
</dbReference>
<keyword evidence="3" id="KW-0804">Transcription</keyword>
<protein>
    <recommendedName>
        <fullName evidence="4">HTH lacI-type domain-containing protein</fullName>
    </recommendedName>
</protein>
<dbReference type="InterPro" id="IPR028082">
    <property type="entry name" value="Peripla_BP_I"/>
</dbReference>
<evidence type="ECO:0000256" key="2">
    <source>
        <dbReference type="ARBA" id="ARBA00023125"/>
    </source>
</evidence>
<dbReference type="CDD" id="cd06267">
    <property type="entry name" value="PBP1_LacI_sugar_binding-like"/>
    <property type="match status" value="1"/>
</dbReference>
<evidence type="ECO:0000256" key="1">
    <source>
        <dbReference type="ARBA" id="ARBA00023015"/>
    </source>
</evidence>
<dbReference type="PROSITE" id="PS00356">
    <property type="entry name" value="HTH_LACI_1"/>
    <property type="match status" value="1"/>
</dbReference>
<dbReference type="PROSITE" id="PS50932">
    <property type="entry name" value="HTH_LACI_2"/>
    <property type="match status" value="1"/>
</dbReference>
<dbReference type="Gene3D" id="3.40.50.2300">
    <property type="match status" value="2"/>
</dbReference>
<comment type="caution">
    <text evidence="5">The sequence shown here is derived from an EMBL/GenBank/DDBJ whole genome shotgun (WGS) entry which is preliminary data.</text>
</comment>
<dbReference type="Proteomes" id="UP000037239">
    <property type="component" value="Unassembled WGS sequence"/>
</dbReference>
<dbReference type="CDD" id="cd01392">
    <property type="entry name" value="HTH_LacI"/>
    <property type="match status" value="1"/>
</dbReference>
<dbReference type="Gene3D" id="1.10.260.40">
    <property type="entry name" value="lambda repressor-like DNA-binding domains"/>
    <property type="match status" value="1"/>
</dbReference>
<keyword evidence="1" id="KW-0805">Transcription regulation</keyword>
<accession>A0AB34T8S8</accession>
<keyword evidence="2" id="KW-0238">DNA-binding</keyword>
<dbReference type="EMBL" id="AWFK01000009">
    <property type="protein sequence ID" value="KOA49239.1"/>
    <property type="molecule type" value="Genomic_DNA"/>
</dbReference>
<dbReference type="SUPFAM" id="SSF47413">
    <property type="entry name" value="lambda repressor-like DNA-binding domains"/>
    <property type="match status" value="1"/>
</dbReference>
<name>A0AB34T8S8_9BIFI</name>
<evidence type="ECO:0000313" key="5">
    <source>
        <dbReference type="EMBL" id="KOA49239.1"/>
    </source>
</evidence>
<dbReference type="InterPro" id="IPR010982">
    <property type="entry name" value="Lambda_DNA-bd_dom_sf"/>
</dbReference>
<dbReference type="GO" id="GO:0000976">
    <property type="term" value="F:transcription cis-regulatory region binding"/>
    <property type="evidence" value="ECO:0007669"/>
    <property type="project" value="TreeGrafter"/>
</dbReference>
<dbReference type="AlphaFoldDB" id="A0AB34T8S8"/>
<sequence>MVMEAAMNGGERKRVTLRDVAQTAGVSLKTASNVINGTGRMSADTRAKVQAVIDELGYQVNIAARNLNRDHTGVITLAVPTLTPPYLAELANRVIDAARQRGYSVYVTTYEEGSAEGLYELLHGFNTTVSDGMILSLSEVAQFSPDDLRVPYPLVCVGARDTAGVADHVTPNDIAAGATAAGYLLDHGSTRLAVVGARSDYSNGFDALRCAVEGNAELRLRGILEECERQGMPLSPQLIGNTGADWTIGSGFHTTTRLIESGVPFDGIVALNDQLAIGAISALTAAQIDIPGNVQVIGFDDIEEAEYLQQPLTTMASCLDWLAPVAVDRILGRIDGQIRAPELIETFSYVIPRATTRA</sequence>
<dbReference type="InterPro" id="IPR046335">
    <property type="entry name" value="LacI/GalR-like_sensor"/>
</dbReference>
<dbReference type="SUPFAM" id="SSF53822">
    <property type="entry name" value="Periplasmic binding protein-like I"/>
    <property type="match status" value="1"/>
</dbReference>
<evidence type="ECO:0000259" key="4">
    <source>
        <dbReference type="PROSITE" id="PS50932"/>
    </source>
</evidence>
<reference evidence="5 6" key="1">
    <citation type="journal article" date="2015" name="Int J Genomics">
        <title>Comparative Genomics Revealed Genetic Diversity and Species/Strain-Level Differences in Carbohydrate Metabolism of Three Probiotic Bifidobacterial Species.</title>
        <authorList>
            <person name="Odamaki T."/>
            <person name="Horigome A."/>
            <person name="Sugahara H."/>
            <person name="Hashikura N."/>
            <person name="Minami J."/>
            <person name="Xiao J.Z."/>
            <person name="Abe F."/>
        </authorList>
    </citation>
    <scope>NUCLEOTIDE SEQUENCE [LARGE SCALE GENOMIC DNA]</scope>
    <source>
        <strain evidence="5 6">MCC 0483</strain>
    </source>
</reference>
<dbReference type="Pfam" id="PF00356">
    <property type="entry name" value="LacI"/>
    <property type="match status" value="1"/>
</dbReference>
<evidence type="ECO:0000313" key="6">
    <source>
        <dbReference type="Proteomes" id="UP000037239"/>
    </source>
</evidence>
<dbReference type="InterPro" id="IPR000843">
    <property type="entry name" value="HTH_LacI"/>
</dbReference>
<proteinExistence type="predicted"/>
<dbReference type="RefSeq" id="WP_232311542.1">
    <property type="nucleotide sequence ID" value="NZ_AWFK01000009.1"/>
</dbReference>
<dbReference type="GO" id="GO:0003700">
    <property type="term" value="F:DNA-binding transcription factor activity"/>
    <property type="evidence" value="ECO:0007669"/>
    <property type="project" value="TreeGrafter"/>
</dbReference>
<feature type="domain" description="HTH lacI-type" evidence="4">
    <location>
        <begin position="15"/>
        <end position="69"/>
    </location>
</feature>
<dbReference type="Pfam" id="PF13377">
    <property type="entry name" value="Peripla_BP_3"/>
    <property type="match status" value="1"/>
</dbReference>
<dbReference type="SMART" id="SM00354">
    <property type="entry name" value="HTH_LACI"/>
    <property type="match status" value="1"/>
</dbReference>
<gene>
    <name evidence="5" type="ORF">BAAM0483_06260</name>
</gene>
<evidence type="ECO:0000256" key="3">
    <source>
        <dbReference type="ARBA" id="ARBA00023163"/>
    </source>
</evidence>
<organism evidence="5 6">
    <name type="scientific">Bifidobacterium animalis subsp. animalis MCC 0483</name>
    <dbReference type="NCBI Taxonomy" id="1365955"/>
    <lineage>
        <taxon>Bacteria</taxon>
        <taxon>Bacillati</taxon>
        <taxon>Actinomycetota</taxon>
        <taxon>Actinomycetes</taxon>
        <taxon>Bifidobacteriales</taxon>
        <taxon>Bifidobacteriaceae</taxon>
        <taxon>Bifidobacterium</taxon>
    </lineage>
</organism>
<dbReference type="PANTHER" id="PTHR30146">
    <property type="entry name" value="LACI-RELATED TRANSCRIPTIONAL REPRESSOR"/>
    <property type="match status" value="1"/>
</dbReference>